<dbReference type="InterPro" id="IPR017517">
    <property type="entry name" value="Maleyloyr_isom"/>
</dbReference>
<dbReference type="Pfam" id="PF11716">
    <property type="entry name" value="MDMPI_N"/>
    <property type="match status" value="1"/>
</dbReference>
<feature type="domain" description="Mycothiol-dependent maleylpyruvate isomerase metal-binding" evidence="3">
    <location>
        <begin position="11"/>
        <end position="147"/>
    </location>
</feature>
<dbReference type="Proteomes" id="UP001291653">
    <property type="component" value="Unassembled WGS sequence"/>
</dbReference>
<dbReference type="InterPro" id="IPR017518">
    <property type="entry name" value="CHP03084"/>
</dbReference>
<dbReference type="NCBIfam" id="TIGR03084">
    <property type="entry name" value="TIGR03084 family metal-binding protein"/>
    <property type="match status" value="1"/>
</dbReference>
<name>A0ABQ5P8A7_9ACTN</name>
<dbReference type="InterPro" id="IPR034660">
    <property type="entry name" value="DinB/YfiT-like"/>
</dbReference>
<dbReference type="Pfam" id="PF08608">
    <property type="entry name" value="Wyosine_form"/>
    <property type="match status" value="1"/>
</dbReference>
<dbReference type="Gene3D" id="1.20.120.450">
    <property type="entry name" value="dinb family like domain"/>
    <property type="match status" value="1"/>
</dbReference>
<comment type="caution">
    <text evidence="4">The sequence shown here is derived from an EMBL/GenBank/DDBJ whole genome shotgun (WGS) entry which is preliminary data.</text>
</comment>
<protein>
    <submittedName>
        <fullName evidence="4">TIGR03084 family protein</fullName>
    </submittedName>
</protein>
<dbReference type="NCBIfam" id="TIGR03083">
    <property type="entry name" value="maleylpyruvate isomerase family mycothiol-dependent enzyme"/>
    <property type="match status" value="1"/>
</dbReference>
<dbReference type="EMBL" id="BSBI01000016">
    <property type="protein sequence ID" value="GLF98801.1"/>
    <property type="molecule type" value="Genomic_DNA"/>
</dbReference>
<evidence type="ECO:0000259" key="2">
    <source>
        <dbReference type="Pfam" id="PF08608"/>
    </source>
</evidence>
<feature type="coiled-coil region" evidence="1">
    <location>
        <begin position="1"/>
        <end position="28"/>
    </location>
</feature>
<evidence type="ECO:0000313" key="4">
    <source>
        <dbReference type="EMBL" id="GLF98801.1"/>
    </source>
</evidence>
<proteinExistence type="predicted"/>
<organism evidence="4 5">
    <name type="scientific">Streptomyces yaizuensis</name>
    <dbReference type="NCBI Taxonomy" id="2989713"/>
    <lineage>
        <taxon>Bacteria</taxon>
        <taxon>Bacillati</taxon>
        <taxon>Actinomycetota</taxon>
        <taxon>Actinomycetes</taxon>
        <taxon>Kitasatosporales</taxon>
        <taxon>Streptomycetaceae</taxon>
        <taxon>Streptomyces</taxon>
    </lineage>
</organism>
<dbReference type="InterPro" id="IPR013917">
    <property type="entry name" value="tRNA_wybutosine-synth"/>
</dbReference>
<reference evidence="4 5" key="1">
    <citation type="submission" date="2022-10" db="EMBL/GenBank/DDBJ databases">
        <title>Draft genome sequence of Streptomyces sp. YSPA8.</title>
        <authorList>
            <person name="Moriuchi R."/>
            <person name="Dohra H."/>
            <person name="Yamamura H."/>
            <person name="Kodani S."/>
        </authorList>
    </citation>
    <scope>NUCLEOTIDE SEQUENCE [LARGE SCALE GENOMIC DNA]</scope>
    <source>
        <strain evidence="4 5">YSPA8</strain>
    </source>
</reference>
<dbReference type="RefSeq" id="WP_323450773.1">
    <property type="nucleotide sequence ID" value="NZ_BSBI01000016.1"/>
</dbReference>
<accession>A0ABQ5P8A7</accession>
<keyword evidence="1" id="KW-0175">Coiled coil</keyword>
<dbReference type="InterPro" id="IPR024344">
    <property type="entry name" value="MDMPI_metal-binding"/>
</dbReference>
<keyword evidence="5" id="KW-1185">Reference proteome</keyword>
<evidence type="ECO:0000313" key="5">
    <source>
        <dbReference type="Proteomes" id="UP001291653"/>
    </source>
</evidence>
<sequence length="268" mass="28882">MSDLQNVLKDLTAAADETDRMVAGLTDEQWALDTPAPGWTVTQQIAHLSFIFRLAGTAASDPAAFRAMTEAAQKDFNAAVNAALNAYPLATPRAVLDRWRTERAACVDALAAVPPERPVPWLVNPLPPAVLACAGIMETFAHGQDVADALGLRREPADWLRHLVGFAVLTRDFGYQSRGLTPPAEPFRFELTAPSGAIWAHGPEDAADRITGPAHDFCLLVTRRRHRDDLDLTATGAAADHWLGIAQAYRGPAGPGRAPGQFAHLDRD</sequence>
<feature type="domain" description="tRNA wybutosine-synthesis" evidence="2">
    <location>
        <begin position="183"/>
        <end position="234"/>
    </location>
</feature>
<evidence type="ECO:0000256" key="1">
    <source>
        <dbReference type="SAM" id="Coils"/>
    </source>
</evidence>
<evidence type="ECO:0000259" key="3">
    <source>
        <dbReference type="Pfam" id="PF11716"/>
    </source>
</evidence>
<gene>
    <name evidence="4" type="ORF">SYYSPA8_30910</name>
</gene>
<dbReference type="SUPFAM" id="SSF109854">
    <property type="entry name" value="DinB/YfiT-like putative metalloenzymes"/>
    <property type="match status" value="1"/>
</dbReference>